<proteinExistence type="predicted"/>
<dbReference type="AlphaFoldDB" id="A0AAW1TTP1"/>
<evidence type="ECO:0000256" key="1">
    <source>
        <dbReference type="SAM" id="Coils"/>
    </source>
</evidence>
<gene>
    <name evidence="3" type="ORF">WA026_014137</name>
</gene>
<sequence>MTSDADQKLIIQLPPVRQGLQLHDIKIRVNILEKKNSELKQNLEFIERNLYKKNQVVFGLEKSCVEISLSYVCEELNRLLDVEVAGSDKLKGTGSAVFHDITTGQRKELQTIKKNLLKARADSSKTSFMRSNKLVFGQEEHTSGELDGDTEDQQYDSALPT</sequence>
<evidence type="ECO:0000313" key="4">
    <source>
        <dbReference type="Proteomes" id="UP001431783"/>
    </source>
</evidence>
<name>A0AAW1TTP1_9CUCU</name>
<dbReference type="Proteomes" id="UP001431783">
    <property type="component" value="Unassembled WGS sequence"/>
</dbReference>
<accession>A0AAW1TTP1</accession>
<comment type="caution">
    <text evidence="3">The sequence shown here is derived from an EMBL/GenBank/DDBJ whole genome shotgun (WGS) entry which is preliminary data.</text>
</comment>
<organism evidence="3 4">
    <name type="scientific">Henosepilachna vigintioctopunctata</name>
    <dbReference type="NCBI Taxonomy" id="420089"/>
    <lineage>
        <taxon>Eukaryota</taxon>
        <taxon>Metazoa</taxon>
        <taxon>Ecdysozoa</taxon>
        <taxon>Arthropoda</taxon>
        <taxon>Hexapoda</taxon>
        <taxon>Insecta</taxon>
        <taxon>Pterygota</taxon>
        <taxon>Neoptera</taxon>
        <taxon>Endopterygota</taxon>
        <taxon>Coleoptera</taxon>
        <taxon>Polyphaga</taxon>
        <taxon>Cucujiformia</taxon>
        <taxon>Coccinelloidea</taxon>
        <taxon>Coccinellidae</taxon>
        <taxon>Epilachninae</taxon>
        <taxon>Epilachnini</taxon>
        <taxon>Henosepilachna</taxon>
    </lineage>
</organism>
<feature type="region of interest" description="Disordered" evidence="2">
    <location>
        <begin position="136"/>
        <end position="161"/>
    </location>
</feature>
<evidence type="ECO:0000313" key="3">
    <source>
        <dbReference type="EMBL" id="KAK9871687.1"/>
    </source>
</evidence>
<reference evidence="3 4" key="1">
    <citation type="submission" date="2023-03" db="EMBL/GenBank/DDBJ databases">
        <title>Genome insight into feeding habits of ladybird beetles.</title>
        <authorList>
            <person name="Li H.-S."/>
            <person name="Huang Y.-H."/>
            <person name="Pang H."/>
        </authorList>
    </citation>
    <scope>NUCLEOTIDE SEQUENCE [LARGE SCALE GENOMIC DNA]</scope>
    <source>
        <strain evidence="3">SYSU_2023b</strain>
        <tissue evidence="3">Whole body</tissue>
    </source>
</reference>
<feature type="coiled-coil region" evidence="1">
    <location>
        <begin position="22"/>
        <end position="49"/>
    </location>
</feature>
<keyword evidence="4" id="KW-1185">Reference proteome</keyword>
<dbReference type="EMBL" id="JARQZJ010000007">
    <property type="protein sequence ID" value="KAK9871687.1"/>
    <property type="molecule type" value="Genomic_DNA"/>
</dbReference>
<evidence type="ECO:0000256" key="2">
    <source>
        <dbReference type="SAM" id="MobiDB-lite"/>
    </source>
</evidence>
<keyword evidence="1" id="KW-0175">Coiled coil</keyword>
<protein>
    <submittedName>
        <fullName evidence="3">Uncharacterized protein</fullName>
    </submittedName>
</protein>